<accession>A0A9D9NPP2</accession>
<dbReference type="Pfam" id="PF12099">
    <property type="entry name" value="DUF3575"/>
    <property type="match status" value="1"/>
</dbReference>
<reference evidence="1" key="1">
    <citation type="submission" date="2020-10" db="EMBL/GenBank/DDBJ databases">
        <authorList>
            <person name="Gilroy R."/>
        </authorList>
    </citation>
    <scope>NUCLEOTIDE SEQUENCE</scope>
    <source>
        <strain evidence="1">B3-1481</strain>
    </source>
</reference>
<evidence type="ECO:0000313" key="1">
    <source>
        <dbReference type="EMBL" id="MBO8480828.1"/>
    </source>
</evidence>
<dbReference type="AlphaFoldDB" id="A0A9D9NPP2"/>
<gene>
    <name evidence="1" type="ORF">IAB76_06970</name>
</gene>
<evidence type="ECO:0000313" key="2">
    <source>
        <dbReference type="Proteomes" id="UP000823769"/>
    </source>
</evidence>
<dbReference type="InterPro" id="IPR036737">
    <property type="entry name" value="OmpA-like_sf"/>
</dbReference>
<dbReference type="SUPFAM" id="SSF103088">
    <property type="entry name" value="OmpA-like"/>
    <property type="match status" value="1"/>
</dbReference>
<name>A0A9D9NPP2_9BACT</name>
<dbReference type="Proteomes" id="UP000823769">
    <property type="component" value="Unassembled WGS sequence"/>
</dbReference>
<dbReference type="EMBL" id="JADILW010000104">
    <property type="protein sequence ID" value="MBO8480828.1"/>
    <property type="molecule type" value="Genomic_DNA"/>
</dbReference>
<protein>
    <submittedName>
        <fullName evidence="1">DUF3575 domain-containing protein</fullName>
    </submittedName>
</protein>
<comment type="caution">
    <text evidence="1">The sequence shown here is derived from an EMBL/GenBank/DDBJ whole genome shotgun (WGS) entry which is preliminary data.</text>
</comment>
<dbReference type="InterPro" id="IPR021958">
    <property type="entry name" value="DUF3575"/>
</dbReference>
<proteinExistence type="predicted"/>
<organism evidence="1 2">
    <name type="scientific">Candidatus Cryptobacteroides avistercoris</name>
    <dbReference type="NCBI Taxonomy" id="2840758"/>
    <lineage>
        <taxon>Bacteria</taxon>
        <taxon>Pseudomonadati</taxon>
        <taxon>Bacteroidota</taxon>
        <taxon>Bacteroidia</taxon>
        <taxon>Bacteroidales</taxon>
        <taxon>Candidatus Cryptobacteroides</taxon>
    </lineage>
</organism>
<sequence length="416" mass="47671">MRLRELGIVAAILSVLSISNLSEAREVRDSVKIYFRQGYSILDLSIRDNRQVLERIADSLSIGYADSVYTLKKVMVVGGASPEGTIPLNKRLSEKRANVLFDYLAQYGELPDSLTSFVYLGRDWNGLVDLVEADPDVPYRDETLEYLRDIAARSEGGEKLADNNVGRLSRFKGGEPYRYMYRELFPEIRASRLYLWYEKQRNPIYVPVVEAPVYLLDKPESVLTRTFVPPVLEKPFYMALKTNMLYDALLVPNASVEFYLGRNWSVAGGWMHGWWKNDPAHWYWRLYGGDLTLRRWFGRRAEEKPLTGHHLGVYGSAFTYDFENGGRGYMGGQPGGTILERALWSAGIEYGYSLPVAKRLNLDFSLGLGWIGGQYHEYLPMDDCYVWQSTSRFDYFGPTRLEISLVWLLGRGNTNN</sequence>
<reference evidence="1" key="2">
    <citation type="journal article" date="2021" name="PeerJ">
        <title>Extensive microbial diversity within the chicken gut microbiome revealed by metagenomics and culture.</title>
        <authorList>
            <person name="Gilroy R."/>
            <person name="Ravi A."/>
            <person name="Getino M."/>
            <person name="Pursley I."/>
            <person name="Horton D.L."/>
            <person name="Alikhan N.F."/>
            <person name="Baker D."/>
            <person name="Gharbi K."/>
            <person name="Hall N."/>
            <person name="Watson M."/>
            <person name="Adriaenssens E.M."/>
            <person name="Foster-Nyarko E."/>
            <person name="Jarju S."/>
            <person name="Secka A."/>
            <person name="Antonio M."/>
            <person name="Oren A."/>
            <person name="Chaudhuri R.R."/>
            <person name="La Ragione R."/>
            <person name="Hildebrand F."/>
            <person name="Pallen M.J."/>
        </authorList>
    </citation>
    <scope>NUCLEOTIDE SEQUENCE</scope>
    <source>
        <strain evidence="1">B3-1481</strain>
    </source>
</reference>
<dbReference type="Gene3D" id="3.30.1330.60">
    <property type="entry name" value="OmpA-like domain"/>
    <property type="match status" value="1"/>
</dbReference>